<protein>
    <recommendedName>
        <fullName evidence="4">DUF443 family protein</fullName>
    </recommendedName>
</protein>
<accession>A0A1X1JXG1</accession>
<keyword evidence="1" id="KW-0812">Transmembrane</keyword>
<gene>
    <name evidence="2" type="ORF">B7700_09650</name>
</gene>
<feature type="transmembrane region" description="Helical" evidence="1">
    <location>
        <begin position="154"/>
        <end position="172"/>
    </location>
</feature>
<proteinExistence type="predicted"/>
<keyword evidence="1" id="KW-0472">Membrane</keyword>
<dbReference type="AlphaFoldDB" id="A0A1X1JXG1"/>
<evidence type="ECO:0000313" key="2">
    <source>
        <dbReference type="EMBL" id="ORO91691.1"/>
    </source>
</evidence>
<feature type="transmembrane region" description="Helical" evidence="1">
    <location>
        <begin position="130"/>
        <end position="148"/>
    </location>
</feature>
<evidence type="ECO:0000313" key="3">
    <source>
        <dbReference type="Proteomes" id="UP000193929"/>
    </source>
</evidence>
<evidence type="ECO:0008006" key="4">
    <source>
        <dbReference type="Google" id="ProtNLM"/>
    </source>
</evidence>
<feature type="transmembrane region" description="Helical" evidence="1">
    <location>
        <begin position="72"/>
        <end position="93"/>
    </location>
</feature>
<name>A0A1X1JXG1_STRMT</name>
<keyword evidence="1" id="KW-1133">Transmembrane helix</keyword>
<organism evidence="2 3">
    <name type="scientific">Streptococcus mitis</name>
    <dbReference type="NCBI Taxonomy" id="28037"/>
    <lineage>
        <taxon>Bacteria</taxon>
        <taxon>Bacillati</taxon>
        <taxon>Bacillota</taxon>
        <taxon>Bacilli</taxon>
        <taxon>Lactobacillales</taxon>
        <taxon>Streptococcaceae</taxon>
        <taxon>Streptococcus</taxon>
        <taxon>Streptococcus mitis group</taxon>
    </lineage>
</organism>
<dbReference type="RefSeq" id="WP_084888597.1">
    <property type="nucleotide sequence ID" value="NZ_NCVF01000026.1"/>
</dbReference>
<evidence type="ECO:0000256" key="1">
    <source>
        <dbReference type="SAM" id="Phobius"/>
    </source>
</evidence>
<dbReference type="Proteomes" id="UP000193929">
    <property type="component" value="Unassembled WGS sequence"/>
</dbReference>
<feature type="transmembrane region" description="Helical" evidence="1">
    <location>
        <begin position="44"/>
        <end position="66"/>
    </location>
</feature>
<sequence length="200" mass="23303">MKSNQFKIELYHDGKVGYFYNISENQWYILERNTLKYRRLSQKLLVNSSGFSLIIAIFSVVINRWYILNSNFYLNSILFVGAMISFFVLNSILNNYIKKQKISDCLFTPISLDEVELEDIMVHAIQLVHVLRNISILSFVGATLGLILFLSFSILIGLIVFIFGLLLSTGIVKNLHILRRFKAIKRIEETMKYSERNNFQ</sequence>
<reference evidence="2 3" key="1">
    <citation type="journal article" date="2016" name="Eur. J. Clin. Microbiol. Infect. Dis.">
        <title>Whole genome sequencing as a tool for phylogenetic analysis of clinical strains of Mitis group streptococci.</title>
        <authorList>
            <person name="Rasmussen L.H."/>
            <person name="Dargis R."/>
            <person name="Hojholt K."/>
            <person name="Christensen J.J."/>
            <person name="Skovgaard O."/>
            <person name="Justesen U.S."/>
            <person name="Rosenvinge F.S."/>
            <person name="Moser C."/>
            <person name="Lukjancenko O."/>
            <person name="Rasmussen S."/>
            <person name="Nielsen X.C."/>
        </authorList>
    </citation>
    <scope>NUCLEOTIDE SEQUENCE [LARGE SCALE GENOMIC DNA]</scope>
    <source>
        <strain evidence="2 3">RH_50275_09</strain>
    </source>
</reference>
<comment type="caution">
    <text evidence="2">The sequence shown here is derived from an EMBL/GenBank/DDBJ whole genome shotgun (WGS) entry which is preliminary data.</text>
</comment>
<dbReference type="EMBL" id="NCVF01000026">
    <property type="protein sequence ID" value="ORO91691.1"/>
    <property type="molecule type" value="Genomic_DNA"/>
</dbReference>